<dbReference type="AlphaFoldDB" id="A0A1H2RML3"/>
<accession>A0A1H2RML3</accession>
<proteinExistence type="predicted"/>
<dbReference type="EMBL" id="FNNH01000005">
    <property type="protein sequence ID" value="SDW20488.1"/>
    <property type="molecule type" value="Genomic_DNA"/>
</dbReference>
<sequence>MLRCTIEEKHTSNREIAVPGDNSQAENWSAEDNLAVIIGTAGLNSAQLSEYYLSKGFYPEQINSVFSIRKTS</sequence>
<dbReference type="Proteomes" id="UP000183454">
    <property type="component" value="Unassembled WGS sequence"/>
</dbReference>
<protein>
    <submittedName>
        <fullName evidence="1">Uncharacterized protein</fullName>
    </submittedName>
</protein>
<organism evidence="1 2">
    <name type="scientific">Nitrosomonas communis</name>
    <dbReference type="NCBI Taxonomy" id="44574"/>
    <lineage>
        <taxon>Bacteria</taxon>
        <taxon>Pseudomonadati</taxon>
        <taxon>Pseudomonadota</taxon>
        <taxon>Betaproteobacteria</taxon>
        <taxon>Nitrosomonadales</taxon>
        <taxon>Nitrosomonadaceae</taxon>
        <taxon>Nitrosomonas</taxon>
    </lineage>
</organism>
<gene>
    <name evidence="1" type="ORF">SAMN05421882_100510</name>
</gene>
<name>A0A1H2RML3_9PROT</name>
<reference evidence="1 2" key="1">
    <citation type="submission" date="2016-10" db="EMBL/GenBank/DDBJ databases">
        <authorList>
            <person name="de Groot N.N."/>
        </authorList>
    </citation>
    <scope>NUCLEOTIDE SEQUENCE [LARGE SCALE GENOMIC DNA]</scope>
    <source>
        <strain evidence="1 2">Nm110</strain>
    </source>
</reference>
<evidence type="ECO:0000313" key="1">
    <source>
        <dbReference type="EMBL" id="SDW20488.1"/>
    </source>
</evidence>
<evidence type="ECO:0000313" key="2">
    <source>
        <dbReference type="Proteomes" id="UP000183454"/>
    </source>
</evidence>